<evidence type="ECO:0000313" key="12">
    <source>
        <dbReference type="EMBL" id="MBB4035043.1"/>
    </source>
</evidence>
<proteinExistence type="inferred from homology"/>
<name>A0A840CTK5_9BACT</name>
<dbReference type="SUPFAM" id="SSF55060">
    <property type="entry name" value="GHMP Kinase, C-terminal domain"/>
    <property type="match status" value="1"/>
</dbReference>
<dbReference type="GO" id="GO:0050515">
    <property type="term" value="F:4-(cytidine 5'-diphospho)-2-C-methyl-D-erythritol kinase activity"/>
    <property type="evidence" value="ECO:0007669"/>
    <property type="project" value="UniProtKB-UniRule"/>
</dbReference>
<comment type="function">
    <text evidence="9">Catalyzes the phosphorylation of the position 2 hydroxy group of 4-diphosphocytidyl-2C-methyl-D-erythritol.</text>
</comment>
<evidence type="ECO:0000256" key="5">
    <source>
        <dbReference type="ARBA" id="ARBA00022741"/>
    </source>
</evidence>
<keyword evidence="9" id="KW-0414">Isoprene biosynthesis</keyword>
<feature type="domain" description="GHMP kinase C-terminal" evidence="11">
    <location>
        <begin position="204"/>
        <end position="255"/>
    </location>
</feature>
<evidence type="ECO:0000259" key="10">
    <source>
        <dbReference type="Pfam" id="PF00288"/>
    </source>
</evidence>
<evidence type="ECO:0000256" key="9">
    <source>
        <dbReference type="HAMAP-Rule" id="MF_00061"/>
    </source>
</evidence>
<keyword evidence="7 9" id="KW-0067">ATP-binding</keyword>
<evidence type="ECO:0000256" key="2">
    <source>
        <dbReference type="ARBA" id="ARBA00012052"/>
    </source>
</evidence>
<dbReference type="InterPro" id="IPR006204">
    <property type="entry name" value="GHMP_kinase_N_dom"/>
</dbReference>
<dbReference type="AlphaFoldDB" id="A0A840CTK5"/>
<evidence type="ECO:0000256" key="6">
    <source>
        <dbReference type="ARBA" id="ARBA00022777"/>
    </source>
</evidence>
<dbReference type="UniPathway" id="UPA00056">
    <property type="reaction ID" value="UER00094"/>
</dbReference>
<evidence type="ECO:0000313" key="13">
    <source>
        <dbReference type="Proteomes" id="UP000555103"/>
    </source>
</evidence>
<dbReference type="SUPFAM" id="SSF54211">
    <property type="entry name" value="Ribosomal protein S5 domain 2-like"/>
    <property type="match status" value="1"/>
</dbReference>
<keyword evidence="6 9" id="KW-0418">Kinase</keyword>
<evidence type="ECO:0000259" key="11">
    <source>
        <dbReference type="Pfam" id="PF08544"/>
    </source>
</evidence>
<keyword evidence="5 9" id="KW-0547">Nucleotide-binding</keyword>
<dbReference type="HAMAP" id="MF_00061">
    <property type="entry name" value="IspE"/>
    <property type="match status" value="1"/>
</dbReference>
<keyword evidence="13" id="KW-1185">Reference proteome</keyword>
<dbReference type="InterPro" id="IPR013750">
    <property type="entry name" value="GHMP_kinase_C_dom"/>
</dbReference>
<evidence type="ECO:0000256" key="7">
    <source>
        <dbReference type="ARBA" id="ARBA00022840"/>
    </source>
</evidence>
<dbReference type="NCBIfam" id="TIGR00154">
    <property type="entry name" value="ispE"/>
    <property type="match status" value="1"/>
</dbReference>
<dbReference type="PANTHER" id="PTHR43527:SF2">
    <property type="entry name" value="4-DIPHOSPHOCYTIDYL-2-C-METHYL-D-ERYTHRITOL KINASE, CHLOROPLASTIC"/>
    <property type="match status" value="1"/>
</dbReference>
<organism evidence="12 13">
    <name type="scientific">Dysgonomonas hofstadii</name>
    <dbReference type="NCBI Taxonomy" id="637886"/>
    <lineage>
        <taxon>Bacteria</taxon>
        <taxon>Pseudomonadati</taxon>
        <taxon>Bacteroidota</taxon>
        <taxon>Bacteroidia</taxon>
        <taxon>Bacteroidales</taxon>
        <taxon>Dysgonomonadaceae</taxon>
        <taxon>Dysgonomonas</taxon>
    </lineage>
</organism>
<evidence type="ECO:0000256" key="1">
    <source>
        <dbReference type="ARBA" id="ARBA00009684"/>
    </source>
</evidence>
<comment type="catalytic activity">
    <reaction evidence="9">
        <text>4-CDP-2-C-methyl-D-erythritol + ATP = 4-CDP-2-C-methyl-D-erythritol 2-phosphate + ADP + H(+)</text>
        <dbReference type="Rhea" id="RHEA:18437"/>
        <dbReference type="ChEBI" id="CHEBI:15378"/>
        <dbReference type="ChEBI" id="CHEBI:30616"/>
        <dbReference type="ChEBI" id="CHEBI:57823"/>
        <dbReference type="ChEBI" id="CHEBI:57919"/>
        <dbReference type="ChEBI" id="CHEBI:456216"/>
        <dbReference type="EC" id="2.7.1.148"/>
    </reaction>
</comment>
<dbReference type="InterPro" id="IPR020568">
    <property type="entry name" value="Ribosomal_Su5_D2-typ_SF"/>
</dbReference>
<dbReference type="GO" id="GO:0005524">
    <property type="term" value="F:ATP binding"/>
    <property type="evidence" value="ECO:0007669"/>
    <property type="project" value="UniProtKB-UniRule"/>
</dbReference>
<dbReference type="GO" id="GO:0016114">
    <property type="term" value="P:terpenoid biosynthetic process"/>
    <property type="evidence" value="ECO:0007669"/>
    <property type="project" value="UniProtKB-UniRule"/>
</dbReference>
<dbReference type="InterPro" id="IPR036554">
    <property type="entry name" value="GHMP_kinase_C_sf"/>
</dbReference>
<evidence type="ECO:0000256" key="4">
    <source>
        <dbReference type="ARBA" id="ARBA00022679"/>
    </source>
</evidence>
<evidence type="ECO:0000256" key="8">
    <source>
        <dbReference type="ARBA" id="ARBA00032554"/>
    </source>
</evidence>
<dbReference type="EMBL" id="JACIEP010000003">
    <property type="protein sequence ID" value="MBB4035043.1"/>
    <property type="molecule type" value="Genomic_DNA"/>
</dbReference>
<feature type="active site" evidence="9">
    <location>
        <position position="8"/>
    </location>
</feature>
<feature type="active site" evidence="9">
    <location>
        <position position="135"/>
    </location>
</feature>
<dbReference type="GO" id="GO:0019288">
    <property type="term" value="P:isopentenyl diphosphate biosynthetic process, methylerythritol 4-phosphate pathway"/>
    <property type="evidence" value="ECO:0007669"/>
    <property type="project" value="UniProtKB-UniRule"/>
</dbReference>
<dbReference type="PANTHER" id="PTHR43527">
    <property type="entry name" value="4-DIPHOSPHOCYTIDYL-2-C-METHYL-D-ERYTHRITOL KINASE, CHLOROPLASTIC"/>
    <property type="match status" value="1"/>
</dbReference>
<dbReference type="Pfam" id="PF00288">
    <property type="entry name" value="GHMP_kinases_N"/>
    <property type="match status" value="1"/>
</dbReference>
<feature type="binding site" evidence="9">
    <location>
        <begin position="93"/>
        <end position="103"/>
    </location>
    <ligand>
        <name>ATP</name>
        <dbReference type="ChEBI" id="CHEBI:30616"/>
    </ligand>
</feature>
<dbReference type="Gene3D" id="3.30.70.890">
    <property type="entry name" value="GHMP kinase, C-terminal domain"/>
    <property type="match status" value="1"/>
</dbReference>
<comment type="similarity">
    <text evidence="1 9">Belongs to the GHMP kinase family. IspE subfamily.</text>
</comment>
<protein>
    <recommendedName>
        <fullName evidence="3 9">4-diphosphocytidyl-2-C-methyl-D-erythritol kinase</fullName>
        <shortName evidence="9">CMK</shortName>
        <ecNumber evidence="2 9">2.7.1.148</ecNumber>
    </recommendedName>
    <alternativeName>
        <fullName evidence="8 9">4-(cytidine-5'-diphospho)-2-C-methyl-D-erythritol kinase</fullName>
    </alternativeName>
</protein>
<comment type="pathway">
    <text evidence="9">Isoprenoid biosynthesis; isopentenyl diphosphate biosynthesis via DXP pathway; isopentenyl diphosphate from 1-deoxy-D-xylulose 5-phosphate: step 3/6.</text>
</comment>
<dbReference type="Pfam" id="PF08544">
    <property type="entry name" value="GHMP_kinases_C"/>
    <property type="match status" value="1"/>
</dbReference>
<dbReference type="EC" id="2.7.1.148" evidence="2 9"/>
<evidence type="ECO:0000256" key="3">
    <source>
        <dbReference type="ARBA" id="ARBA00017473"/>
    </source>
</evidence>
<sequence length="273" mass="30738">MICFPNAKINLGLNIVSKRSDGYHNLETVFYPIGIKEALEIIIKEDLKQDSFFQCGIQVDAIPSDNLVIKALRLMREHYNFPPLEIHLLKKIPFGAGIGGGSADASFMLKLLNETFNLNVTKEKLIHLALQLGADCPFFIYNKPKFATGVGEILEDVELSLKDYYFVLIKPDIHISTKDAFALVTPQQPQTSLKEIITYPVSSWKDLMVNDFEKSVFIKYPQIEDIKKDLYEKGALYASMSGSGSSVFGIFKEEVSIPENLYANHFVWVGQGM</sequence>
<dbReference type="Proteomes" id="UP000555103">
    <property type="component" value="Unassembled WGS sequence"/>
</dbReference>
<comment type="caution">
    <text evidence="12">The sequence shown here is derived from an EMBL/GenBank/DDBJ whole genome shotgun (WGS) entry which is preliminary data.</text>
</comment>
<dbReference type="InterPro" id="IPR014721">
    <property type="entry name" value="Ribsml_uS5_D2-typ_fold_subgr"/>
</dbReference>
<dbReference type="PIRSF" id="PIRSF010376">
    <property type="entry name" value="IspE"/>
    <property type="match status" value="1"/>
</dbReference>
<dbReference type="InterPro" id="IPR004424">
    <property type="entry name" value="IspE"/>
</dbReference>
<keyword evidence="4 9" id="KW-0808">Transferase</keyword>
<feature type="domain" description="GHMP kinase N-terminal" evidence="10">
    <location>
        <begin position="66"/>
        <end position="142"/>
    </location>
</feature>
<gene>
    <name evidence="9" type="primary">ispE</name>
    <name evidence="12" type="ORF">GGR21_000932</name>
</gene>
<dbReference type="Gene3D" id="3.30.230.10">
    <property type="match status" value="1"/>
</dbReference>
<reference evidence="12 13" key="1">
    <citation type="submission" date="2020-08" db="EMBL/GenBank/DDBJ databases">
        <title>Genomic Encyclopedia of Type Strains, Phase IV (KMG-IV): sequencing the most valuable type-strain genomes for metagenomic binning, comparative biology and taxonomic classification.</title>
        <authorList>
            <person name="Goeker M."/>
        </authorList>
    </citation>
    <scope>NUCLEOTIDE SEQUENCE [LARGE SCALE GENOMIC DNA]</scope>
    <source>
        <strain evidence="12 13">DSM 104969</strain>
    </source>
</reference>
<dbReference type="RefSeq" id="WP_183305995.1">
    <property type="nucleotide sequence ID" value="NZ_JACIEP010000003.1"/>
</dbReference>
<accession>A0A840CTK5</accession>